<organism evidence="1 2">
    <name type="scientific">Pelagerythrobacter aerophilus</name>
    <dbReference type="NCBI Taxonomy" id="2306995"/>
    <lineage>
        <taxon>Bacteria</taxon>
        <taxon>Pseudomonadati</taxon>
        <taxon>Pseudomonadota</taxon>
        <taxon>Alphaproteobacteria</taxon>
        <taxon>Sphingomonadales</taxon>
        <taxon>Erythrobacteraceae</taxon>
        <taxon>Pelagerythrobacter</taxon>
    </lineage>
</organism>
<name>A0A418NJV2_9SPHN</name>
<dbReference type="RefSeq" id="WP_119512405.1">
    <property type="nucleotide sequence ID" value="NZ_QXFK01000014.1"/>
</dbReference>
<gene>
    <name evidence="1" type="ORF">D2V04_06275</name>
</gene>
<dbReference type="EMBL" id="QXFK01000014">
    <property type="protein sequence ID" value="RIV79573.1"/>
    <property type="molecule type" value="Genomic_DNA"/>
</dbReference>
<protein>
    <submittedName>
        <fullName evidence="1">Uncharacterized protein</fullName>
    </submittedName>
</protein>
<keyword evidence="2" id="KW-1185">Reference proteome</keyword>
<dbReference type="Proteomes" id="UP000285092">
    <property type="component" value="Unassembled WGS sequence"/>
</dbReference>
<dbReference type="AlphaFoldDB" id="A0A418NJV2"/>
<comment type="caution">
    <text evidence="1">The sequence shown here is derived from an EMBL/GenBank/DDBJ whole genome shotgun (WGS) entry which is preliminary data.</text>
</comment>
<proteinExistence type="predicted"/>
<reference evidence="1 2" key="1">
    <citation type="submission" date="2018-08" db="EMBL/GenBank/DDBJ databases">
        <title>Altererythrobacter sp.Ery1 and Ery12, the genome sequencing of novel strains in genus Alterythrobacter.</title>
        <authorList>
            <person name="Cheng H."/>
            <person name="Wu Y.-H."/>
            <person name="Fang C."/>
            <person name="Xu X.-W."/>
        </authorList>
    </citation>
    <scope>NUCLEOTIDE SEQUENCE [LARGE SCALE GENOMIC DNA]</scope>
    <source>
        <strain evidence="1 2">Ery1</strain>
    </source>
</reference>
<evidence type="ECO:0000313" key="2">
    <source>
        <dbReference type="Proteomes" id="UP000285092"/>
    </source>
</evidence>
<evidence type="ECO:0000313" key="1">
    <source>
        <dbReference type="EMBL" id="RIV79573.1"/>
    </source>
</evidence>
<dbReference type="OrthoDB" id="7508850at2"/>
<sequence>MGLLDGGVTAIFGAAFGGFYLDATLHAGTGEPIYDPVTGAVIGYTGGDTACKAQVDAATDAMRRADGYAEGDARIIVLAQGLPAITSDNEITVREKRWRLLSAELDAAASHWVCRARAV</sequence>
<accession>A0A418NJV2</accession>